<keyword evidence="2" id="KW-1185">Reference proteome</keyword>
<evidence type="ECO:0000313" key="2">
    <source>
        <dbReference type="Proteomes" id="UP001055247"/>
    </source>
</evidence>
<dbReference type="AlphaFoldDB" id="A0AAV4ZRP2"/>
<evidence type="ECO:0000313" key="1">
    <source>
        <dbReference type="EMBL" id="GJD90748.1"/>
    </source>
</evidence>
<proteinExistence type="predicted"/>
<reference evidence="1" key="2">
    <citation type="submission" date="2021-08" db="EMBL/GenBank/DDBJ databases">
        <authorList>
            <person name="Tani A."/>
            <person name="Ola A."/>
            <person name="Ogura Y."/>
            <person name="Katsura K."/>
            <person name="Hayashi T."/>
        </authorList>
    </citation>
    <scope>NUCLEOTIDE SEQUENCE</scope>
    <source>
        <strain evidence="1">DSM 16372</strain>
    </source>
</reference>
<dbReference type="EMBL" id="BPQO01000021">
    <property type="protein sequence ID" value="GJD90748.1"/>
    <property type="molecule type" value="Genomic_DNA"/>
</dbReference>
<reference evidence="1" key="1">
    <citation type="journal article" date="2016" name="Front. Microbiol.">
        <title>Genome Sequence of the Piezophilic, Mesophilic Sulfate-Reducing Bacterium Desulfovibrio indicus J2T.</title>
        <authorList>
            <person name="Cao J."/>
            <person name="Maignien L."/>
            <person name="Shao Z."/>
            <person name="Alain K."/>
            <person name="Jebbar M."/>
        </authorList>
    </citation>
    <scope>NUCLEOTIDE SEQUENCE</scope>
    <source>
        <strain evidence="1">DSM 16372</strain>
    </source>
</reference>
<comment type="caution">
    <text evidence="1">The sequence shown here is derived from an EMBL/GenBank/DDBJ whole genome shotgun (WGS) entry which is preliminary data.</text>
</comment>
<sequence>MPMYRARRGIDTSQIEAGFDSLAKVFAPASPQEILAGQKARESAAQQGRIAELYAMAGQPNVDQPRLDRLAGIAQLYNPNASLTAVRMNNDTSVRTNAADNARALQQTRMQQQGETERALLAPVATGASRFIPERIANIYGVPQTQTGVVELNQGQTATLPDGRTLAGAPKPLSMDEVKAAVFQGMPIEQQQAATFGNTPLQTVMGEGGPTLVTGPQAIGRTPAPAQQAPSSLARLQAERAGLPAGDPRRAEYDSAIAAEGRGAVADSFRNQADTDAAKAYGEMAKGGLRARSFGSDIDMLDALLVDAPTGATAETRLRVAGYAKELGLDEVANGLTGGKMDRLTAANAIAQRIAPALRVPGSGAQSDLELTNFLASLPSILNQPGGNRLILDTLRGGAQYQQAVGDIAARALRGEISRAEADAQIAATQTPFARFSAVDRGGPAGTGAPAASTAQAGGYSEGTIIENDAGARMIRRGGKWETYNG</sequence>
<dbReference type="Proteomes" id="UP001055247">
    <property type="component" value="Unassembled WGS sequence"/>
</dbReference>
<organism evidence="1 2">
    <name type="scientific">Methylobacterium hispanicum</name>
    <dbReference type="NCBI Taxonomy" id="270350"/>
    <lineage>
        <taxon>Bacteria</taxon>
        <taxon>Pseudomonadati</taxon>
        <taxon>Pseudomonadota</taxon>
        <taxon>Alphaproteobacteria</taxon>
        <taxon>Hyphomicrobiales</taxon>
        <taxon>Methylobacteriaceae</taxon>
        <taxon>Methylobacterium</taxon>
    </lineage>
</organism>
<name>A0AAV4ZRP2_9HYPH</name>
<dbReference type="RefSeq" id="WP_238230962.1">
    <property type="nucleotide sequence ID" value="NZ_BPQO01000021.1"/>
</dbReference>
<gene>
    <name evidence="1" type="ORF">BHAOGJBA_4290</name>
</gene>
<protein>
    <submittedName>
        <fullName evidence="1">Uncharacterized protein</fullName>
    </submittedName>
</protein>
<accession>A0AAV4ZRP2</accession>